<sequence length="101" mass="11438">MSITRPKYFMCSNLFWDTYRDVLKEFDCVKMFITLDGSVESLISLKSLVTKNIVDINLFEPTKVQGQTDVAFILYSSGTTGMPKGVQLTHLNCILNSLPHE</sequence>
<name>A0A9N9R0U0_9NEOP</name>
<dbReference type="OrthoDB" id="10253869at2759"/>
<dbReference type="AlphaFoldDB" id="A0A9N9R0U0"/>
<dbReference type="PROSITE" id="PS00455">
    <property type="entry name" value="AMP_BINDING"/>
    <property type="match status" value="1"/>
</dbReference>
<dbReference type="InterPro" id="IPR020845">
    <property type="entry name" value="AMP-binding_CS"/>
</dbReference>
<evidence type="ECO:0000313" key="2">
    <source>
        <dbReference type="EMBL" id="CAG9787236.1"/>
    </source>
</evidence>
<reference evidence="2" key="2">
    <citation type="submission" date="2022-10" db="EMBL/GenBank/DDBJ databases">
        <authorList>
            <consortium name="ENA_rothamsted_submissions"/>
            <consortium name="culmorum"/>
            <person name="King R."/>
        </authorList>
    </citation>
    <scope>NUCLEOTIDE SEQUENCE</scope>
</reference>
<dbReference type="Gene3D" id="3.40.50.980">
    <property type="match status" value="1"/>
</dbReference>
<proteinExistence type="predicted"/>
<dbReference type="SUPFAM" id="SSF56801">
    <property type="entry name" value="Acetyl-CoA synthetase-like"/>
    <property type="match status" value="1"/>
</dbReference>
<reference evidence="2" key="1">
    <citation type="submission" date="2021-12" db="EMBL/GenBank/DDBJ databases">
        <authorList>
            <person name="King R."/>
        </authorList>
    </citation>
    <scope>NUCLEOTIDE SEQUENCE</scope>
</reference>
<dbReference type="Proteomes" id="UP001153714">
    <property type="component" value="Chromosome 17"/>
</dbReference>
<gene>
    <name evidence="2" type="ORF">DIATSA_LOCUS5131</name>
</gene>
<protein>
    <recommendedName>
        <fullName evidence="1">AMP-dependent synthetase/ligase domain-containing protein</fullName>
    </recommendedName>
</protein>
<dbReference type="InterPro" id="IPR020459">
    <property type="entry name" value="AMP-binding"/>
</dbReference>
<keyword evidence="3" id="KW-1185">Reference proteome</keyword>
<accession>A0A9N9R0U0</accession>
<feature type="domain" description="AMP-dependent synthetase/ligase" evidence="1">
    <location>
        <begin position="59"/>
        <end position="94"/>
    </location>
</feature>
<dbReference type="InterPro" id="IPR000873">
    <property type="entry name" value="AMP-dep_synth/lig_dom"/>
</dbReference>
<organism evidence="2 3">
    <name type="scientific">Diatraea saccharalis</name>
    <name type="common">sugarcane borer</name>
    <dbReference type="NCBI Taxonomy" id="40085"/>
    <lineage>
        <taxon>Eukaryota</taxon>
        <taxon>Metazoa</taxon>
        <taxon>Ecdysozoa</taxon>
        <taxon>Arthropoda</taxon>
        <taxon>Hexapoda</taxon>
        <taxon>Insecta</taxon>
        <taxon>Pterygota</taxon>
        <taxon>Neoptera</taxon>
        <taxon>Endopterygota</taxon>
        <taxon>Lepidoptera</taxon>
        <taxon>Glossata</taxon>
        <taxon>Ditrysia</taxon>
        <taxon>Pyraloidea</taxon>
        <taxon>Crambidae</taxon>
        <taxon>Crambinae</taxon>
        <taxon>Diatraea</taxon>
    </lineage>
</organism>
<dbReference type="PRINTS" id="PR00154">
    <property type="entry name" value="AMPBINDING"/>
</dbReference>
<dbReference type="EMBL" id="OU893348">
    <property type="protein sequence ID" value="CAG9787236.1"/>
    <property type="molecule type" value="Genomic_DNA"/>
</dbReference>
<evidence type="ECO:0000259" key="1">
    <source>
        <dbReference type="Pfam" id="PF00501"/>
    </source>
</evidence>
<dbReference type="Pfam" id="PF00501">
    <property type="entry name" value="AMP-binding"/>
    <property type="match status" value="1"/>
</dbReference>
<evidence type="ECO:0000313" key="3">
    <source>
        <dbReference type="Proteomes" id="UP001153714"/>
    </source>
</evidence>